<keyword evidence="9" id="KW-0378">Hydrolase</keyword>
<name>A0A5E4SJK5_9BURK</name>
<dbReference type="InterPro" id="IPR003593">
    <property type="entry name" value="AAA+_ATPase"/>
</dbReference>
<dbReference type="FunFam" id="3.40.50.300:FF:000425">
    <property type="entry name" value="Probable ABC transporter, ATP-binding subunit"/>
    <property type="match status" value="1"/>
</dbReference>
<dbReference type="InterPro" id="IPR027417">
    <property type="entry name" value="P-loop_NTPase"/>
</dbReference>
<evidence type="ECO:0000259" key="8">
    <source>
        <dbReference type="PROSITE" id="PS50893"/>
    </source>
</evidence>
<keyword evidence="4" id="KW-0472">Membrane</keyword>
<dbReference type="InterPro" id="IPR003439">
    <property type="entry name" value="ABC_transporter-like_ATP-bd"/>
</dbReference>
<evidence type="ECO:0000313" key="9">
    <source>
        <dbReference type="EMBL" id="VVD75837.1"/>
    </source>
</evidence>
<dbReference type="Pfam" id="PF00005">
    <property type="entry name" value="ABC_tran"/>
    <property type="match status" value="1"/>
</dbReference>
<feature type="region of interest" description="Disordered" evidence="7">
    <location>
        <begin position="1"/>
        <end position="20"/>
    </location>
</feature>
<gene>
    <name evidence="9" type="primary">tauB_1</name>
    <name evidence="9" type="ORF">PNO31109_00826</name>
</gene>
<dbReference type="PROSITE" id="PS50893">
    <property type="entry name" value="ABC_TRANSPORTER_2"/>
    <property type="match status" value="1"/>
</dbReference>
<dbReference type="InterPro" id="IPR050166">
    <property type="entry name" value="ABC_transporter_ATP-bind"/>
</dbReference>
<evidence type="ECO:0000256" key="2">
    <source>
        <dbReference type="ARBA" id="ARBA00022448"/>
    </source>
</evidence>
<comment type="similarity">
    <text evidence="1">Belongs to the ABC transporter superfamily.</text>
</comment>
<dbReference type="GO" id="GO:0015697">
    <property type="term" value="P:quaternary ammonium group transport"/>
    <property type="evidence" value="ECO:0007669"/>
    <property type="project" value="UniProtKB-ARBA"/>
</dbReference>
<sequence>MNDRIDSHTDVRPGAQGAGAGETQTMIAIDGVSKRFGEFQALERVDMDIARGEFVVLLGASGCGKSTLLNLITGFDEPTTGRIRVNGREVKGIDPHCGMVFQQYALFPWLTVLDNVAFGLKMKGVDKPTRYACARRYIEMVGLKGFEDRYPKALSGGMRQRVSIARVLANDPDVILLDEPFAALDAMTRQVLQEELLQIYQKSGKTIVFITHSIDEALMLSTRMVIMSARPGRVACDLHNDLPMPRDAQVQLSPRYNELKSQIWNTVQTEVMRSLESQAA</sequence>
<proteinExistence type="inferred from homology"/>
<protein>
    <submittedName>
        <fullName evidence="9">Taurine import ATP-binding protein TauB</fullName>
        <ecNumber evidence="9">3.6.3.36</ecNumber>
    </submittedName>
</protein>
<keyword evidence="5" id="KW-0547">Nucleotide-binding</keyword>
<dbReference type="PROSITE" id="PS00211">
    <property type="entry name" value="ABC_TRANSPORTER_1"/>
    <property type="match status" value="1"/>
</dbReference>
<dbReference type="GO" id="GO:0005524">
    <property type="term" value="F:ATP binding"/>
    <property type="evidence" value="ECO:0007669"/>
    <property type="project" value="UniProtKB-KW"/>
</dbReference>
<dbReference type="SUPFAM" id="SSF52540">
    <property type="entry name" value="P-loop containing nucleoside triphosphate hydrolases"/>
    <property type="match status" value="1"/>
</dbReference>
<evidence type="ECO:0000256" key="6">
    <source>
        <dbReference type="ARBA" id="ARBA00022840"/>
    </source>
</evidence>
<dbReference type="Proteomes" id="UP000367825">
    <property type="component" value="Unassembled WGS sequence"/>
</dbReference>
<keyword evidence="10" id="KW-1185">Reference proteome</keyword>
<feature type="compositionally biased region" description="Basic and acidic residues" evidence="7">
    <location>
        <begin position="1"/>
        <end position="11"/>
    </location>
</feature>
<evidence type="ECO:0000256" key="3">
    <source>
        <dbReference type="ARBA" id="ARBA00022475"/>
    </source>
</evidence>
<keyword evidence="3" id="KW-1003">Cell membrane</keyword>
<dbReference type="InterPro" id="IPR017871">
    <property type="entry name" value="ABC_transporter-like_CS"/>
</dbReference>
<evidence type="ECO:0000256" key="4">
    <source>
        <dbReference type="ARBA" id="ARBA00022519"/>
    </source>
</evidence>
<dbReference type="AlphaFoldDB" id="A0A5E4SJK5"/>
<dbReference type="EMBL" id="CABPSC010000002">
    <property type="protein sequence ID" value="VVD75837.1"/>
    <property type="molecule type" value="Genomic_DNA"/>
</dbReference>
<dbReference type="EC" id="3.6.3.36" evidence="9"/>
<evidence type="ECO:0000256" key="5">
    <source>
        <dbReference type="ARBA" id="ARBA00022741"/>
    </source>
</evidence>
<evidence type="ECO:0000313" key="10">
    <source>
        <dbReference type="Proteomes" id="UP000367825"/>
    </source>
</evidence>
<keyword evidence="6 9" id="KW-0067">ATP-binding</keyword>
<dbReference type="PANTHER" id="PTHR42788">
    <property type="entry name" value="TAURINE IMPORT ATP-BINDING PROTEIN-RELATED"/>
    <property type="match status" value="1"/>
</dbReference>
<dbReference type="GO" id="GO:0016887">
    <property type="term" value="F:ATP hydrolysis activity"/>
    <property type="evidence" value="ECO:0007669"/>
    <property type="project" value="InterPro"/>
</dbReference>
<evidence type="ECO:0000256" key="7">
    <source>
        <dbReference type="SAM" id="MobiDB-lite"/>
    </source>
</evidence>
<dbReference type="CDD" id="cd03293">
    <property type="entry name" value="ABC_NrtD_SsuB_transporters"/>
    <property type="match status" value="1"/>
</dbReference>
<dbReference type="SMART" id="SM00382">
    <property type="entry name" value="AAA"/>
    <property type="match status" value="1"/>
</dbReference>
<evidence type="ECO:0000256" key="1">
    <source>
        <dbReference type="ARBA" id="ARBA00005417"/>
    </source>
</evidence>
<accession>A0A5E4SJK5</accession>
<organism evidence="9 10">
    <name type="scientific">Pandoraea nosoerga</name>
    <dbReference type="NCBI Taxonomy" id="2508296"/>
    <lineage>
        <taxon>Bacteria</taxon>
        <taxon>Pseudomonadati</taxon>
        <taxon>Pseudomonadota</taxon>
        <taxon>Betaproteobacteria</taxon>
        <taxon>Burkholderiales</taxon>
        <taxon>Burkholderiaceae</taxon>
        <taxon>Pandoraea</taxon>
    </lineage>
</organism>
<dbReference type="Gene3D" id="3.40.50.300">
    <property type="entry name" value="P-loop containing nucleotide triphosphate hydrolases"/>
    <property type="match status" value="1"/>
</dbReference>
<reference evidence="9 10" key="1">
    <citation type="submission" date="2019-08" db="EMBL/GenBank/DDBJ databases">
        <authorList>
            <person name="Peeters C."/>
        </authorList>
    </citation>
    <scope>NUCLEOTIDE SEQUENCE [LARGE SCALE GENOMIC DNA]</scope>
    <source>
        <strain evidence="9 10">LMG 31109</strain>
    </source>
</reference>
<dbReference type="PANTHER" id="PTHR42788:SF13">
    <property type="entry name" value="ALIPHATIC SULFONATES IMPORT ATP-BINDING PROTEIN SSUB"/>
    <property type="match status" value="1"/>
</dbReference>
<feature type="domain" description="ABC transporter" evidence="8">
    <location>
        <begin position="27"/>
        <end position="254"/>
    </location>
</feature>
<keyword evidence="2" id="KW-0813">Transport</keyword>
<keyword evidence="4" id="KW-0997">Cell inner membrane</keyword>